<dbReference type="PROSITE" id="PS50893">
    <property type="entry name" value="ABC_TRANSPORTER_2"/>
    <property type="match status" value="1"/>
</dbReference>
<reference evidence="6 7" key="1">
    <citation type="submission" date="2018-11" db="EMBL/GenBank/DDBJ databases">
        <title>Trebonia kvetii gen.nov., sp.nov., a novel acidophilic actinobacterium, and proposal of the new actinobacterial family Treboniaceae fam. nov.</title>
        <authorList>
            <person name="Rapoport D."/>
            <person name="Sagova-Mareckova M."/>
            <person name="Sedlacek I."/>
            <person name="Provaznik J."/>
            <person name="Kralova S."/>
            <person name="Pavlinic D."/>
            <person name="Benes V."/>
            <person name="Kopecky J."/>
        </authorList>
    </citation>
    <scope>NUCLEOTIDE SEQUENCE [LARGE SCALE GENOMIC DNA]</scope>
    <source>
        <strain evidence="6 7">15Tr583</strain>
    </source>
</reference>
<feature type="compositionally biased region" description="Low complexity" evidence="4">
    <location>
        <begin position="7"/>
        <end position="20"/>
    </location>
</feature>
<dbReference type="InterPro" id="IPR017871">
    <property type="entry name" value="ABC_transporter-like_CS"/>
</dbReference>
<name>A0A6P2BXD4_9ACTN</name>
<organism evidence="6 7">
    <name type="scientific">Trebonia kvetii</name>
    <dbReference type="NCBI Taxonomy" id="2480626"/>
    <lineage>
        <taxon>Bacteria</taxon>
        <taxon>Bacillati</taxon>
        <taxon>Actinomycetota</taxon>
        <taxon>Actinomycetes</taxon>
        <taxon>Streptosporangiales</taxon>
        <taxon>Treboniaceae</taxon>
        <taxon>Trebonia</taxon>
    </lineage>
</organism>
<dbReference type="GO" id="GO:0005524">
    <property type="term" value="F:ATP binding"/>
    <property type="evidence" value="ECO:0007669"/>
    <property type="project" value="UniProtKB-KW"/>
</dbReference>
<dbReference type="Proteomes" id="UP000460272">
    <property type="component" value="Unassembled WGS sequence"/>
</dbReference>
<dbReference type="InterPro" id="IPR003439">
    <property type="entry name" value="ABC_transporter-like_ATP-bd"/>
</dbReference>
<keyword evidence="3 6" id="KW-0067">ATP-binding</keyword>
<dbReference type="AlphaFoldDB" id="A0A6P2BXD4"/>
<proteinExistence type="predicted"/>
<protein>
    <submittedName>
        <fullName evidence="6">ABC transporter ATP-binding protein</fullName>
    </submittedName>
</protein>
<dbReference type="CDD" id="cd03293">
    <property type="entry name" value="ABC_NrtD_SsuB_transporters"/>
    <property type="match status" value="1"/>
</dbReference>
<dbReference type="Gene3D" id="3.40.50.300">
    <property type="entry name" value="P-loop containing nucleotide triphosphate hydrolases"/>
    <property type="match status" value="1"/>
</dbReference>
<feature type="domain" description="ABC transporter" evidence="5">
    <location>
        <begin position="28"/>
        <end position="256"/>
    </location>
</feature>
<sequence length="274" mass="29422">MTSSGSPDRAGGRPAPEAPAISELGAGIQLTDVGRAFGPTVAVQGVSLTVPQHGHLAIIGPSGCGKSTLLNLISGLDDPDEGSIDVLGATGSADRLRRCAWMPQRDLLLPWRDVLGNAALALENQGMRRKAARIQVSGLVERFGLGSFERKLPHQLSGGMRQRVSFLRTLVAGKEVLLLDEPFGALDSITRADLQQWLRSALQSEPRTTVLVTHDVEEALLLGSQVIVMSARPGRVAAHYDTDFPAGASRRELLRLPEFTELRDELLARLEEAS</sequence>
<gene>
    <name evidence="6" type="ORF">EAS64_24690</name>
</gene>
<evidence type="ECO:0000256" key="3">
    <source>
        <dbReference type="ARBA" id="ARBA00022840"/>
    </source>
</evidence>
<dbReference type="GO" id="GO:0016887">
    <property type="term" value="F:ATP hydrolysis activity"/>
    <property type="evidence" value="ECO:0007669"/>
    <property type="project" value="InterPro"/>
</dbReference>
<evidence type="ECO:0000313" key="7">
    <source>
        <dbReference type="Proteomes" id="UP000460272"/>
    </source>
</evidence>
<dbReference type="PANTHER" id="PTHR42788:SF2">
    <property type="entry name" value="ABC TRANSPORTER ATP-BINDING PROTEIN"/>
    <property type="match status" value="1"/>
</dbReference>
<evidence type="ECO:0000256" key="2">
    <source>
        <dbReference type="ARBA" id="ARBA00022741"/>
    </source>
</evidence>
<dbReference type="InterPro" id="IPR027417">
    <property type="entry name" value="P-loop_NTPase"/>
</dbReference>
<keyword evidence="7" id="KW-1185">Reference proteome</keyword>
<comment type="caution">
    <text evidence="6">The sequence shown here is derived from an EMBL/GenBank/DDBJ whole genome shotgun (WGS) entry which is preliminary data.</text>
</comment>
<evidence type="ECO:0000256" key="4">
    <source>
        <dbReference type="SAM" id="MobiDB-lite"/>
    </source>
</evidence>
<dbReference type="Pfam" id="PF00005">
    <property type="entry name" value="ABC_tran"/>
    <property type="match status" value="1"/>
</dbReference>
<dbReference type="RefSeq" id="WP_145856465.1">
    <property type="nucleotide sequence ID" value="NZ_RPFW01000004.1"/>
</dbReference>
<dbReference type="EMBL" id="RPFW01000004">
    <property type="protein sequence ID" value="TVZ03570.1"/>
    <property type="molecule type" value="Genomic_DNA"/>
</dbReference>
<keyword evidence="1" id="KW-0813">Transport</keyword>
<evidence type="ECO:0000259" key="5">
    <source>
        <dbReference type="PROSITE" id="PS50893"/>
    </source>
</evidence>
<dbReference type="SUPFAM" id="SSF52540">
    <property type="entry name" value="P-loop containing nucleoside triphosphate hydrolases"/>
    <property type="match status" value="1"/>
</dbReference>
<dbReference type="PROSITE" id="PS00211">
    <property type="entry name" value="ABC_TRANSPORTER_1"/>
    <property type="match status" value="1"/>
</dbReference>
<dbReference type="PANTHER" id="PTHR42788">
    <property type="entry name" value="TAURINE IMPORT ATP-BINDING PROTEIN-RELATED"/>
    <property type="match status" value="1"/>
</dbReference>
<accession>A0A6P2BXD4</accession>
<evidence type="ECO:0000313" key="6">
    <source>
        <dbReference type="EMBL" id="TVZ03570.1"/>
    </source>
</evidence>
<dbReference type="InterPro" id="IPR003593">
    <property type="entry name" value="AAA+_ATPase"/>
</dbReference>
<evidence type="ECO:0000256" key="1">
    <source>
        <dbReference type="ARBA" id="ARBA00022448"/>
    </source>
</evidence>
<dbReference type="InterPro" id="IPR050166">
    <property type="entry name" value="ABC_transporter_ATP-bind"/>
</dbReference>
<dbReference type="SMART" id="SM00382">
    <property type="entry name" value="AAA"/>
    <property type="match status" value="1"/>
</dbReference>
<feature type="region of interest" description="Disordered" evidence="4">
    <location>
        <begin position="1"/>
        <end position="20"/>
    </location>
</feature>
<dbReference type="OrthoDB" id="8773773at2"/>
<keyword evidence="2" id="KW-0547">Nucleotide-binding</keyword>